<evidence type="ECO:0000259" key="3">
    <source>
        <dbReference type="Pfam" id="PF00149"/>
    </source>
</evidence>
<reference evidence="6" key="1">
    <citation type="journal article" date="2019" name="Science">
        <title>Mutation of a bHLH transcription factor allowed almond domestication.</title>
        <authorList>
            <person name="Sanchez-Perez R."/>
            <person name="Pavan S."/>
            <person name="Mazzeo R."/>
            <person name="Moldovan C."/>
            <person name="Aiese Cigliano R."/>
            <person name="Del Cueto J."/>
            <person name="Ricciardi F."/>
            <person name="Lotti C."/>
            <person name="Ricciardi L."/>
            <person name="Dicenta F."/>
            <person name="Lopez-Marques R.L."/>
            <person name="Lindberg Moller B."/>
        </authorList>
    </citation>
    <scope>NUCLEOTIDE SEQUENCE</scope>
</reference>
<evidence type="ECO:0000256" key="2">
    <source>
        <dbReference type="SAM" id="SignalP"/>
    </source>
</evidence>
<dbReference type="EMBL" id="AP019302">
    <property type="protein sequence ID" value="BBH06844.1"/>
    <property type="molecule type" value="Genomic_DNA"/>
</dbReference>
<organism evidence="6">
    <name type="scientific">Prunus dulcis</name>
    <name type="common">Almond</name>
    <name type="synonym">Amygdalus dulcis</name>
    <dbReference type="NCBI Taxonomy" id="3755"/>
    <lineage>
        <taxon>Eukaryota</taxon>
        <taxon>Viridiplantae</taxon>
        <taxon>Streptophyta</taxon>
        <taxon>Embryophyta</taxon>
        <taxon>Tracheophyta</taxon>
        <taxon>Spermatophyta</taxon>
        <taxon>Magnoliopsida</taxon>
        <taxon>eudicotyledons</taxon>
        <taxon>Gunneridae</taxon>
        <taxon>Pentapetalae</taxon>
        <taxon>rosids</taxon>
        <taxon>fabids</taxon>
        <taxon>Rosales</taxon>
        <taxon>Rosaceae</taxon>
        <taxon>Amygdaloideae</taxon>
        <taxon>Amygdaleae</taxon>
        <taxon>Prunus</taxon>
    </lineage>
</organism>
<dbReference type="AlphaFoldDB" id="A0A4Y1RR53"/>
<dbReference type="InterPro" id="IPR056230">
    <property type="entry name" value="TMEM62_C"/>
</dbReference>
<dbReference type="Pfam" id="PF00149">
    <property type="entry name" value="Metallophos"/>
    <property type="match status" value="1"/>
</dbReference>
<dbReference type="PANTHER" id="PTHR14795:SF0">
    <property type="entry name" value="TRANSMEMBRANE PROTEIN 62"/>
    <property type="match status" value="1"/>
</dbReference>
<proteinExistence type="predicted"/>
<evidence type="ECO:0000259" key="5">
    <source>
        <dbReference type="Pfam" id="PF24394"/>
    </source>
</evidence>
<dbReference type="InterPro" id="IPR029052">
    <property type="entry name" value="Metallo-depent_PP-like"/>
</dbReference>
<name>A0A4Y1RR53_PRUDU</name>
<dbReference type="Gene3D" id="3.60.21.10">
    <property type="match status" value="1"/>
</dbReference>
<accession>A0A4Y1RR53</accession>
<evidence type="ECO:0000259" key="4">
    <source>
        <dbReference type="Pfam" id="PF24384"/>
    </source>
</evidence>
<sequence length="857" mass="98666">MGSAILMLELFLCLTVYAASEEFEFSSAKSSSHRRVIDVKGGPESLVWVVQLSDLHFSVHHPDRALDFKNLVGPALSMINPSLDLLTMKQNEEEWVEYQNMMEDVIKRSGLDRSIFFDLRGNHDNFGVPVLGGSFDFFSKYSINGQLGRTGNINSVTLQTGEQKHLFVGVDSTMSVGLRGPTNLFGHPTDQLLAELDMELSQWDSQSEKPLSKISFGHFPLSFSAISYSGKSLKDIFLNHSISAYICGHLHTRFGKNLKRHHQFSRHFLSLQKFFQLNVHQFSFHGTANCSIEAPAAREFWEWEMGDWRKSRAMRILAIDRGHVSYVDIDFMSGTKKTIILPTFPQDSRFMSTSSSHHKYECHAMVSYETVRALVFSVSPIVSIMTRIYDSRPGYLNLVFEAPMRKLVDNTSRGDLYVAPWNYRAFEDPIPNRYWLQIEATDFMGRSTSTDLRPFSINGLSTMISWTWKEFMVMGCQWAALYYPMFWCAVYFILSILLIPKALLIFSIRHFTYKNKGFLNGIGFVLQELCRVPFTWFGFLGYLFYLILFPWFFGKVFTDGKDKGYMTYMGWVVKSFNQKGKHEYAGSPDIMVVVLPHLFFVVFPAILLTGALATEKQISREKFLSLTGKKEDDYDQEERSSLWYDYQGSRKSNSCVGNRWIRKVLLVLCLVVCWKHFMYICEYSSQLLKMMEARNCLEPCNHHSKTLRGLQTKFPFLCHPGNHIGEMTTRALIKAYEMNPILNFPGYSLTIPLLLAYTVYKTRKSGEEAEIENSSEFHPELQSLGPMKYELMSVKTMYYCLEGGWFIFTNPAVSFQKEKQVHTPLHKSNLIKEALANCRTLVQRKAEFSHPTEKGNY</sequence>
<dbReference type="GO" id="GO:0016787">
    <property type="term" value="F:hydrolase activity"/>
    <property type="evidence" value="ECO:0007669"/>
    <property type="project" value="InterPro"/>
</dbReference>
<keyword evidence="2" id="KW-0732">Signal</keyword>
<feature type="transmembrane region" description="Helical" evidence="1">
    <location>
        <begin position="590"/>
        <end position="613"/>
    </location>
</feature>
<protein>
    <submittedName>
        <fullName evidence="6">Calcineurin-like metallo-phosphoesterase superfamily protein</fullName>
    </submittedName>
</protein>
<feature type="chain" id="PRO_5021331802" evidence="2">
    <location>
        <begin position="21"/>
        <end position="857"/>
    </location>
</feature>
<feature type="domain" description="Calcineurin-like phosphoesterase" evidence="3">
    <location>
        <begin position="97"/>
        <end position="252"/>
    </location>
</feature>
<feature type="transmembrane region" description="Helical" evidence="1">
    <location>
        <begin position="481"/>
        <end position="506"/>
    </location>
</feature>
<evidence type="ECO:0000313" key="6">
    <source>
        <dbReference type="EMBL" id="BBH06844.1"/>
    </source>
</evidence>
<keyword evidence="1" id="KW-0472">Membrane</keyword>
<feature type="transmembrane region" description="Helical" evidence="1">
    <location>
        <begin position="660"/>
        <end position="680"/>
    </location>
</feature>
<feature type="domain" description="TMEM62 Ig-like" evidence="4">
    <location>
        <begin position="335"/>
        <end position="460"/>
    </location>
</feature>
<dbReference type="PANTHER" id="PTHR14795">
    <property type="entry name" value="HELICASE RELATED"/>
    <property type="match status" value="1"/>
</dbReference>
<dbReference type="InterPro" id="IPR004843">
    <property type="entry name" value="Calcineurin-like_PHP"/>
</dbReference>
<keyword evidence="1" id="KW-1133">Transmembrane helix</keyword>
<feature type="transmembrane region" description="Helical" evidence="1">
    <location>
        <begin position="534"/>
        <end position="553"/>
    </location>
</feature>
<feature type="domain" description="TMEM62 C-terminal" evidence="5">
    <location>
        <begin position="483"/>
        <end position="682"/>
    </location>
</feature>
<evidence type="ECO:0000256" key="1">
    <source>
        <dbReference type="SAM" id="Phobius"/>
    </source>
</evidence>
<dbReference type="Pfam" id="PF24384">
    <property type="entry name" value="Ig_TMM62"/>
    <property type="match status" value="1"/>
</dbReference>
<gene>
    <name evidence="6" type="ORF">Prudu_018598</name>
</gene>
<feature type="signal peptide" evidence="2">
    <location>
        <begin position="1"/>
        <end position="20"/>
    </location>
</feature>
<dbReference type="Pfam" id="PF24394">
    <property type="entry name" value="TMEM62_C"/>
    <property type="match status" value="1"/>
</dbReference>
<keyword evidence="1" id="KW-0812">Transmembrane</keyword>
<dbReference type="SUPFAM" id="SSF56300">
    <property type="entry name" value="Metallo-dependent phosphatases"/>
    <property type="match status" value="1"/>
</dbReference>
<dbReference type="InterPro" id="IPR056229">
    <property type="entry name" value="Ig_TMM62"/>
</dbReference>